<keyword evidence="2 5" id="KW-0812">Transmembrane</keyword>
<proteinExistence type="predicted"/>
<keyword evidence="3 5" id="KW-1133">Transmembrane helix</keyword>
<evidence type="ECO:0000256" key="2">
    <source>
        <dbReference type="ARBA" id="ARBA00022692"/>
    </source>
</evidence>
<sequence length="215" mass="22419">MACTSCPGENKNATNDPRWRRILWIALVLNAAMFLGEIGAGIAGDSKALQADALDFLGDSANYAISLGVAGMALAWRARAALVKGATIFLFGLAILGATLWSALNGSVPHAEMMGVVGFIALAVNLAVAVLLYRYRTGDANMRSVWICSRNDAIGNLAVMAAALGVFGTGTAWPDLAVATMMAGLGLWGGMQIMVQARGELRSGTSAALFRPQVE</sequence>
<dbReference type="InterPro" id="IPR050681">
    <property type="entry name" value="CDF/SLC30A"/>
</dbReference>
<dbReference type="Gene3D" id="1.20.1510.10">
    <property type="entry name" value="Cation efflux protein transmembrane domain"/>
    <property type="match status" value="1"/>
</dbReference>
<dbReference type="Pfam" id="PF01545">
    <property type="entry name" value="Cation_efflux"/>
    <property type="match status" value="1"/>
</dbReference>
<keyword evidence="4 5" id="KW-0472">Membrane</keyword>
<evidence type="ECO:0000256" key="1">
    <source>
        <dbReference type="ARBA" id="ARBA00004141"/>
    </source>
</evidence>
<evidence type="ECO:0000259" key="6">
    <source>
        <dbReference type="Pfam" id="PF01545"/>
    </source>
</evidence>
<dbReference type="InterPro" id="IPR058533">
    <property type="entry name" value="Cation_efflux_TM"/>
</dbReference>
<dbReference type="EMBL" id="CZQE01000150">
    <property type="protein sequence ID" value="CUS44431.1"/>
    <property type="molecule type" value="Genomic_DNA"/>
</dbReference>
<gene>
    <name evidence="7" type="ORF">MGWOODY_Smn1409</name>
</gene>
<comment type="subcellular location">
    <subcellularLocation>
        <location evidence="1">Membrane</location>
        <topology evidence="1">Multi-pass membrane protein</topology>
    </subcellularLocation>
</comment>
<dbReference type="GO" id="GO:0005385">
    <property type="term" value="F:zinc ion transmembrane transporter activity"/>
    <property type="evidence" value="ECO:0007669"/>
    <property type="project" value="TreeGrafter"/>
</dbReference>
<evidence type="ECO:0000313" key="7">
    <source>
        <dbReference type="EMBL" id="CUS44431.1"/>
    </source>
</evidence>
<accession>A0A160TJ51</accession>
<dbReference type="GO" id="GO:0005886">
    <property type="term" value="C:plasma membrane"/>
    <property type="evidence" value="ECO:0007669"/>
    <property type="project" value="TreeGrafter"/>
</dbReference>
<dbReference type="AlphaFoldDB" id="A0A160TJ51"/>
<feature type="transmembrane region" description="Helical" evidence="5">
    <location>
        <begin position="56"/>
        <end position="75"/>
    </location>
</feature>
<reference evidence="7" key="1">
    <citation type="submission" date="2015-10" db="EMBL/GenBank/DDBJ databases">
        <authorList>
            <person name="Gilbert D.G."/>
        </authorList>
    </citation>
    <scope>NUCLEOTIDE SEQUENCE</scope>
</reference>
<evidence type="ECO:0000256" key="5">
    <source>
        <dbReference type="SAM" id="Phobius"/>
    </source>
</evidence>
<organism evidence="7">
    <name type="scientific">hydrothermal vent metagenome</name>
    <dbReference type="NCBI Taxonomy" id="652676"/>
    <lineage>
        <taxon>unclassified sequences</taxon>
        <taxon>metagenomes</taxon>
        <taxon>ecological metagenomes</taxon>
    </lineage>
</organism>
<protein>
    <submittedName>
        <fullName evidence="7">Cobalt-zinc-cadmium resistance protein CzcD</fullName>
    </submittedName>
</protein>
<feature type="transmembrane region" description="Helical" evidence="5">
    <location>
        <begin position="22"/>
        <end position="44"/>
    </location>
</feature>
<feature type="transmembrane region" description="Helical" evidence="5">
    <location>
        <begin position="82"/>
        <end position="101"/>
    </location>
</feature>
<feature type="domain" description="Cation efflux protein transmembrane" evidence="6">
    <location>
        <begin position="23"/>
        <end position="202"/>
    </location>
</feature>
<feature type="transmembrane region" description="Helical" evidence="5">
    <location>
        <begin position="153"/>
        <end position="170"/>
    </location>
</feature>
<name>A0A160TJ51_9ZZZZ</name>
<evidence type="ECO:0000256" key="3">
    <source>
        <dbReference type="ARBA" id="ARBA00022989"/>
    </source>
</evidence>
<feature type="transmembrane region" description="Helical" evidence="5">
    <location>
        <begin position="113"/>
        <end position="133"/>
    </location>
</feature>
<dbReference type="PANTHER" id="PTHR11562">
    <property type="entry name" value="CATION EFFLUX PROTEIN/ ZINC TRANSPORTER"/>
    <property type="match status" value="1"/>
</dbReference>
<dbReference type="PANTHER" id="PTHR11562:SF17">
    <property type="entry name" value="RE54080P-RELATED"/>
    <property type="match status" value="1"/>
</dbReference>
<dbReference type="InterPro" id="IPR027469">
    <property type="entry name" value="Cation_efflux_TMD_sf"/>
</dbReference>
<dbReference type="SUPFAM" id="SSF161111">
    <property type="entry name" value="Cation efflux protein transmembrane domain-like"/>
    <property type="match status" value="1"/>
</dbReference>
<evidence type="ECO:0000256" key="4">
    <source>
        <dbReference type="ARBA" id="ARBA00023136"/>
    </source>
</evidence>